<proteinExistence type="predicted"/>
<feature type="coiled-coil region" evidence="1">
    <location>
        <begin position="73"/>
        <end position="107"/>
    </location>
</feature>
<organism evidence="2 3">
    <name type="scientific">Patella caerulea</name>
    <name type="common">Rayed Mediterranean limpet</name>
    <dbReference type="NCBI Taxonomy" id="87958"/>
    <lineage>
        <taxon>Eukaryota</taxon>
        <taxon>Metazoa</taxon>
        <taxon>Spiralia</taxon>
        <taxon>Lophotrochozoa</taxon>
        <taxon>Mollusca</taxon>
        <taxon>Gastropoda</taxon>
        <taxon>Patellogastropoda</taxon>
        <taxon>Patelloidea</taxon>
        <taxon>Patellidae</taxon>
        <taxon>Patella</taxon>
    </lineage>
</organism>
<keyword evidence="1" id="KW-0175">Coiled coil</keyword>
<dbReference type="PANTHER" id="PTHR11505">
    <property type="entry name" value="L1 TRANSPOSABLE ELEMENT-RELATED"/>
    <property type="match status" value="1"/>
</dbReference>
<evidence type="ECO:0000313" key="3">
    <source>
        <dbReference type="Proteomes" id="UP001347796"/>
    </source>
</evidence>
<name>A0AAN8J0K7_PATCE</name>
<reference evidence="2 3" key="1">
    <citation type="submission" date="2024-01" db="EMBL/GenBank/DDBJ databases">
        <title>The genome of the rayed Mediterranean limpet Patella caerulea (Linnaeus, 1758).</title>
        <authorList>
            <person name="Anh-Thu Weber A."/>
            <person name="Halstead-Nussloch G."/>
        </authorList>
    </citation>
    <scope>NUCLEOTIDE SEQUENCE [LARGE SCALE GENOMIC DNA]</scope>
    <source>
        <strain evidence="2">AATW-2023a</strain>
        <tissue evidence="2">Whole specimen</tissue>
    </source>
</reference>
<dbReference type="EMBL" id="JAZGQO010000018">
    <property type="protein sequence ID" value="KAK6167433.1"/>
    <property type="molecule type" value="Genomic_DNA"/>
</dbReference>
<dbReference type="Proteomes" id="UP001347796">
    <property type="component" value="Unassembled WGS sequence"/>
</dbReference>
<dbReference type="InterPro" id="IPR004244">
    <property type="entry name" value="Transposase_22"/>
</dbReference>
<dbReference type="Gene3D" id="3.30.70.1820">
    <property type="entry name" value="L1 transposable element, RRM domain"/>
    <property type="match status" value="1"/>
</dbReference>
<dbReference type="AlphaFoldDB" id="A0AAN8J0K7"/>
<sequence>MSKQTAPNKPSVKRVHVSSSSGDEVFGTDLAQIHNLLASIQEQLKSVVTRANLDESLRISLENIRSDICKEIKAKISVEITELKTTLSEEKEKVQALVLERDQLKSEMLSLATNQQRMENGIKDSIKLGNRNEQYSRKKNIKVLGVIEKDGENLRADFKKISFEYAGVRLNDTQIVAIHRLPSNNSDYPRPIIVKLLQSDVKIALMRKRQKFKVKGILLFEDITKRNTQLINRLKNHNGIDSAWVFNGSVHAKTYQDERLSFDLFDNITDKVKLHQTNQHD</sequence>
<accession>A0AAN8J0K7</accession>
<evidence type="ECO:0000313" key="2">
    <source>
        <dbReference type="EMBL" id="KAK6167433.1"/>
    </source>
</evidence>
<gene>
    <name evidence="2" type="ORF">SNE40_021465</name>
</gene>
<protein>
    <recommendedName>
        <fullName evidence="4">Zinc finger DNA binding protein</fullName>
    </recommendedName>
</protein>
<evidence type="ECO:0000256" key="1">
    <source>
        <dbReference type="SAM" id="Coils"/>
    </source>
</evidence>
<keyword evidence="3" id="KW-1185">Reference proteome</keyword>
<comment type="caution">
    <text evidence="2">The sequence shown here is derived from an EMBL/GenBank/DDBJ whole genome shotgun (WGS) entry which is preliminary data.</text>
</comment>
<evidence type="ECO:0008006" key="4">
    <source>
        <dbReference type="Google" id="ProtNLM"/>
    </source>
</evidence>